<dbReference type="EMBL" id="CP054929">
    <property type="protein sequence ID" value="QKW52537.1"/>
    <property type="molecule type" value="Genomic_DNA"/>
</dbReference>
<dbReference type="RefSeq" id="WP_176164250.1">
    <property type="nucleotide sequence ID" value="NZ_CP054929.1"/>
</dbReference>
<evidence type="ECO:0000313" key="6">
    <source>
        <dbReference type="EMBL" id="QKW52537.1"/>
    </source>
</evidence>
<dbReference type="PANTHER" id="PTHR30346:SF30">
    <property type="entry name" value="SMALL NEUTRAL PROTEASE REGULATORY PROTEIN"/>
    <property type="match status" value="1"/>
</dbReference>
<proteinExistence type="inferred from homology"/>
<dbReference type="GO" id="GO:0003677">
    <property type="term" value="F:DNA binding"/>
    <property type="evidence" value="ECO:0007669"/>
    <property type="project" value="UniProtKB-KW"/>
</dbReference>
<dbReference type="InterPro" id="IPR036388">
    <property type="entry name" value="WH-like_DNA-bd_sf"/>
</dbReference>
<reference evidence="6 7" key="1">
    <citation type="submission" date="2020-06" db="EMBL/GenBank/DDBJ databases">
        <title>Genome mining for natural products.</title>
        <authorList>
            <person name="Zhang B."/>
            <person name="Shi J."/>
            <person name="Ge H."/>
        </authorList>
    </citation>
    <scope>NUCLEOTIDE SEQUENCE [LARGE SCALE GENOMIC DNA]</scope>
    <source>
        <strain evidence="6 7">NA00687</strain>
    </source>
</reference>
<dbReference type="AlphaFoldDB" id="A0A7H8NDI5"/>
<dbReference type="SUPFAM" id="SSF53850">
    <property type="entry name" value="Periplasmic binding protein-like II"/>
    <property type="match status" value="1"/>
</dbReference>
<sequence>MELEFRHLRVVRAIADHGTLTAAAAELGMTQPSVTEALRRAERITGAPLFRRDAHGAVPTPLGELLAAHAGTVLTAMDRLAAATARHQAGTLPSSVRFGCTPGLLVAHLTVLAPRVLGTEVEARTGPDPAVQLALLADRRVEAALIAGNPGPRAPAGTGIECAVVSVEPLFVAVASGHRLAGEVEIELAELAGETWCVADGPRSEGVRHLEQRCREAGFTPCVRQADYTSAFQLAELAQAVLPMMPGNRPRTGLTLVPLRGSPLWQRTSLFWHADGPLRRSLVEGVWRELVRAQHEIVERTPVYQAWLERHPEWGTTPPRMVAEYAPGA</sequence>
<dbReference type="Pfam" id="PF00126">
    <property type="entry name" value="HTH_1"/>
    <property type="match status" value="1"/>
</dbReference>
<evidence type="ECO:0000256" key="3">
    <source>
        <dbReference type="ARBA" id="ARBA00023125"/>
    </source>
</evidence>
<dbReference type="GO" id="GO:0032993">
    <property type="term" value="C:protein-DNA complex"/>
    <property type="evidence" value="ECO:0007669"/>
    <property type="project" value="TreeGrafter"/>
</dbReference>
<evidence type="ECO:0000256" key="4">
    <source>
        <dbReference type="ARBA" id="ARBA00023163"/>
    </source>
</evidence>
<dbReference type="PANTHER" id="PTHR30346">
    <property type="entry name" value="TRANSCRIPTIONAL DUAL REGULATOR HCAR-RELATED"/>
    <property type="match status" value="1"/>
</dbReference>
<dbReference type="PROSITE" id="PS50931">
    <property type="entry name" value="HTH_LYSR"/>
    <property type="match status" value="1"/>
</dbReference>
<evidence type="ECO:0000256" key="2">
    <source>
        <dbReference type="ARBA" id="ARBA00023015"/>
    </source>
</evidence>
<dbReference type="InterPro" id="IPR000847">
    <property type="entry name" value="LysR_HTH_N"/>
</dbReference>
<dbReference type="Pfam" id="PF03466">
    <property type="entry name" value="LysR_substrate"/>
    <property type="match status" value="1"/>
</dbReference>
<keyword evidence="7" id="KW-1185">Reference proteome</keyword>
<feature type="domain" description="HTH lysR-type" evidence="5">
    <location>
        <begin position="3"/>
        <end position="60"/>
    </location>
</feature>
<gene>
    <name evidence="6" type="ORF">HUT08_26720</name>
</gene>
<keyword evidence="4" id="KW-0804">Transcription</keyword>
<dbReference type="InterPro" id="IPR005119">
    <property type="entry name" value="LysR_subst-bd"/>
</dbReference>
<name>A0A7H8NDI5_9ACTN</name>
<dbReference type="InterPro" id="IPR036390">
    <property type="entry name" value="WH_DNA-bd_sf"/>
</dbReference>
<evidence type="ECO:0000313" key="7">
    <source>
        <dbReference type="Proteomes" id="UP000509303"/>
    </source>
</evidence>
<dbReference type="Gene3D" id="1.10.10.10">
    <property type="entry name" value="Winged helix-like DNA-binding domain superfamily/Winged helix DNA-binding domain"/>
    <property type="match status" value="1"/>
</dbReference>
<comment type="similarity">
    <text evidence="1">Belongs to the LysR transcriptional regulatory family.</text>
</comment>
<keyword evidence="2" id="KW-0805">Transcription regulation</keyword>
<evidence type="ECO:0000259" key="5">
    <source>
        <dbReference type="PROSITE" id="PS50931"/>
    </source>
</evidence>
<protein>
    <submittedName>
        <fullName evidence="6">LysR family transcriptional regulator</fullName>
    </submittedName>
</protein>
<organism evidence="6 7">
    <name type="scientific">Streptomyces buecherae</name>
    <dbReference type="NCBI Taxonomy" id="2763006"/>
    <lineage>
        <taxon>Bacteria</taxon>
        <taxon>Bacillati</taxon>
        <taxon>Actinomycetota</taxon>
        <taxon>Actinomycetes</taxon>
        <taxon>Kitasatosporales</taxon>
        <taxon>Streptomycetaceae</taxon>
        <taxon>Streptomyces</taxon>
    </lineage>
</organism>
<dbReference type="GO" id="GO:0003700">
    <property type="term" value="F:DNA-binding transcription factor activity"/>
    <property type="evidence" value="ECO:0007669"/>
    <property type="project" value="InterPro"/>
</dbReference>
<evidence type="ECO:0000256" key="1">
    <source>
        <dbReference type="ARBA" id="ARBA00009437"/>
    </source>
</evidence>
<dbReference type="SUPFAM" id="SSF46785">
    <property type="entry name" value="Winged helix' DNA-binding domain"/>
    <property type="match status" value="1"/>
</dbReference>
<dbReference type="Gene3D" id="3.40.190.290">
    <property type="match status" value="1"/>
</dbReference>
<keyword evidence="3" id="KW-0238">DNA-binding</keyword>
<dbReference type="Proteomes" id="UP000509303">
    <property type="component" value="Chromosome"/>
</dbReference>
<accession>A0A7H8NDI5</accession>